<gene>
    <name evidence="1" type="ORF">KVV02_008234</name>
</gene>
<accession>A0A9P8A8A1</accession>
<dbReference type="EMBL" id="JAIFTL010000072">
    <property type="protein sequence ID" value="KAG9324266.1"/>
    <property type="molecule type" value="Genomic_DNA"/>
</dbReference>
<proteinExistence type="predicted"/>
<name>A0A9P8A8A1_MORAP</name>
<reference evidence="1" key="1">
    <citation type="submission" date="2021-07" db="EMBL/GenBank/DDBJ databases">
        <title>Draft genome of Mortierella alpina, strain LL118, isolated from an aspen leaf litter sample.</title>
        <authorList>
            <person name="Yang S."/>
            <person name="Vinatzer B.A."/>
        </authorList>
    </citation>
    <scope>NUCLEOTIDE SEQUENCE</scope>
    <source>
        <strain evidence="1">LL118</strain>
    </source>
</reference>
<organism evidence="1 2">
    <name type="scientific">Mortierella alpina</name>
    <name type="common">Oleaginous fungus</name>
    <name type="synonym">Mortierella renispora</name>
    <dbReference type="NCBI Taxonomy" id="64518"/>
    <lineage>
        <taxon>Eukaryota</taxon>
        <taxon>Fungi</taxon>
        <taxon>Fungi incertae sedis</taxon>
        <taxon>Mucoromycota</taxon>
        <taxon>Mortierellomycotina</taxon>
        <taxon>Mortierellomycetes</taxon>
        <taxon>Mortierellales</taxon>
        <taxon>Mortierellaceae</taxon>
        <taxon>Mortierella</taxon>
    </lineage>
</organism>
<protein>
    <submittedName>
        <fullName evidence="1">Uncharacterized protein</fullName>
    </submittedName>
</protein>
<sequence>MVQLSQLLTSPITPALVNTTATALCSRPVCSPASITVVQNTVTQNCVNTTNNATSDLIYGGASLYPPLREGLCQRVSPTNGTFCAAVSTETLTAYLAKHPSPLGIKTFANSTVLKQYVDSVPKDVLCTPCNKAMINPLINYVAQNNATLNAEIRKWSGVIKTQVQAKCGADFTNGVAPKPNTSGLTGQSESAAIASAQVPAVIMVLGAVFSGAWTL</sequence>
<evidence type="ECO:0000313" key="1">
    <source>
        <dbReference type="EMBL" id="KAG9324266.1"/>
    </source>
</evidence>
<dbReference type="PANTHER" id="PTHR34862">
    <property type="entry name" value="SPARK DOMAIN-CONTAINING PROTEIN"/>
    <property type="match status" value="1"/>
</dbReference>
<dbReference type="PANTHER" id="PTHR34862:SF1">
    <property type="entry name" value="SPARK DOMAIN-CONTAINING PROTEIN"/>
    <property type="match status" value="1"/>
</dbReference>
<evidence type="ECO:0000313" key="2">
    <source>
        <dbReference type="Proteomes" id="UP000717515"/>
    </source>
</evidence>
<dbReference type="AlphaFoldDB" id="A0A9P8A8A1"/>
<dbReference type="Proteomes" id="UP000717515">
    <property type="component" value="Unassembled WGS sequence"/>
</dbReference>
<comment type="caution">
    <text evidence="1">The sequence shown here is derived from an EMBL/GenBank/DDBJ whole genome shotgun (WGS) entry which is preliminary data.</text>
</comment>